<dbReference type="PANTHER" id="PTHR40697">
    <property type="entry name" value="ACETOIN CATABOLISM PROTEIN X"/>
    <property type="match status" value="1"/>
</dbReference>
<dbReference type="InterPro" id="IPR016064">
    <property type="entry name" value="NAD/diacylglycerol_kinase_sf"/>
</dbReference>
<dbReference type="InterPro" id="IPR017438">
    <property type="entry name" value="ATP-NAD_kinase_N"/>
</dbReference>
<dbReference type="InterPro" id="IPR002504">
    <property type="entry name" value="NADK"/>
</dbReference>
<dbReference type="Pfam" id="PF01513">
    <property type="entry name" value="NAD_kinase"/>
    <property type="match status" value="1"/>
</dbReference>
<organism evidence="1">
    <name type="scientific">hydrothermal vent metagenome</name>
    <dbReference type="NCBI Taxonomy" id="652676"/>
    <lineage>
        <taxon>unclassified sequences</taxon>
        <taxon>metagenomes</taxon>
        <taxon>ecological metagenomes</taxon>
    </lineage>
</organism>
<reference evidence="1" key="1">
    <citation type="submission" date="2018-06" db="EMBL/GenBank/DDBJ databases">
        <authorList>
            <person name="Zhirakovskaya E."/>
        </authorList>
    </citation>
    <scope>NUCLEOTIDE SEQUENCE</scope>
</reference>
<dbReference type="Gene3D" id="3.40.50.10330">
    <property type="entry name" value="Probable inorganic polyphosphate/atp-NAD kinase, domain 1"/>
    <property type="match status" value="1"/>
</dbReference>
<dbReference type="SUPFAM" id="SSF111331">
    <property type="entry name" value="NAD kinase/diacylglycerol kinase-like"/>
    <property type="match status" value="1"/>
</dbReference>
<dbReference type="PANTHER" id="PTHR40697:SF2">
    <property type="entry name" value="ATP-NAD KINASE-RELATED"/>
    <property type="match status" value="1"/>
</dbReference>
<dbReference type="AlphaFoldDB" id="A0A3B0WLF6"/>
<gene>
    <name evidence="1" type="ORF">MNBD_GAMMA05-1324</name>
</gene>
<dbReference type="GO" id="GO:0006741">
    <property type="term" value="P:NADP+ biosynthetic process"/>
    <property type="evidence" value="ECO:0007669"/>
    <property type="project" value="InterPro"/>
</dbReference>
<dbReference type="GO" id="GO:0003951">
    <property type="term" value="F:NAD+ kinase activity"/>
    <property type="evidence" value="ECO:0007669"/>
    <property type="project" value="InterPro"/>
</dbReference>
<accession>A0A3B0WLF6</accession>
<dbReference type="Pfam" id="PF20143">
    <property type="entry name" value="NAD_kinase_C"/>
    <property type="match status" value="1"/>
</dbReference>
<protein>
    <submittedName>
        <fullName evidence="1">Uncharacterized protein SO_3077</fullName>
    </submittedName>
</protein>
<dbReference type="InterPro" id="IPR011386">
    <property type="entry name" value="Put_ATP-NAD_kin"/>
</dbReference>
<proteinExistence type="predicted"/>
<evidence type="ECO:0000313" key="1">
    <source>
        <dbReference type="EMBL" id="VAW50279.1"/>
    </source>
</evidence>
<dbReference type="EMBL" id="UOFE01000002">
    <property type="protein sequence ID" value="VAW50279.1"/>
    <property type="molecule type" value="Genomic_DNA"/>
</dbReference>
<sequence>MKIGFVINPLAGIGGAVALKGSDGEKIVEQALSLGAEPKAESRASLAMSQIESTDKLNFSILTATQAMGEDVLSSLNLAFEIIHQAKPQSSALDTKNVVAKFIEHGVDLIVFAGGDGTARDVMDVLSEIGTEQQTIPVVGIPAGVKIHSAVYALTPVRAGELINQIINNQLMSLVDAQVMDLDEQAFREGRVVAKCYGYLSVPVDDTRMQLIKQGGLNHHELAVQDIATDVIESMQPDVYYLIGSGSTTAEIMNQLELDNTLLGVDIVQNKILVANDVDEQMILTTIKKSPAKIIVTIIGGQGHIFGRGNQQLSVKVIESILQQSKDEKENLCIIATNEKLQSLENRPMIADTGDVLLDEKLSGLYSVTTGYQQKTLYRLN</sequence>
<dbReference type="PIRSF" id="PIRSF016907">
    <property type="entry name" value="Kin_ATP-NAD"/>
    <property type="match status" value="1"/>
</dbReference>
<name>A0A3B0WLF6_9ZZZZ</name>
<dbReference type="InterPro" id="IPR039065">
    <property type="entry name" value="AcoX-like"/>
</dbReference>